<dbReference type="Pfam" id="PF08402">
    <property type="entry name" value="TOBE_2"/>
    <property type="match status" value="1"/>
</dbReference>
<dbReference type="AlphaFoldDB" id="A0A917TBS6"/>
<dbReference type="InterPro" id="IPR027417">
    <property type="entry name" value="P-loop_NTPase"/>
</dbReference>
<dbReference type="InterPro" id="IPR017871">
    <property type="entry name" value="ABC_transporter-like_CS"/>
</dbReference>
<evidence type="ECO:0000313" key="11">
    <source>
        <dbReference type="Proteomes" id="UP000655208"/>
    </source>
</evidence>
<comment type="function">
    <text evidence="7">Part of the ABC transporter complex PotABCD involved in spermidine/putrescine import. Responsible for energy coupling to the transport system.</text>
</comment>
<dbReference type="FunFam" id="3.40.50.300:FF:000133">
    <property type="entry name" value="Spermidine/putrescine import ATP-binding protein PotA"/>
    <property type="match status" value="1"/>
</dbReference>
<keyword evidence="4 7" id="KW-0067">ATP-binding</keyword>
<dbReference type="GO" id="GO:0016887">
    <property type="term" value="F:ATP hydrolysis activity"/>
    <property type="evidence" value="ECO:0007669"/>
    <property type="project" value="InterPro"/>
</dbReference>
<dbReference type="Gene3D" id="3.40.50.300">
    <property type="entry name" value="P-loop containing nucleotide triphosphate hydrolases"/>
    <property type="match status" value="1"/>
</dbReference>
<dbReference type="InterPro" id="IPR050093">
    <property type="entry name" value="ABC_SmlMolc_Importer"/>
</dbReference>
<dbReference type="InterPro" id="IPR003439">
    <property type="entry name" value="ABC_transporter-like_ATP-bd"/>
</dbReference>
<evidence type="ECO:0000256" key="2">
    <source>
        <dbReference type="ARBA" id="ARBA00022475"/>
    </source>
</evidence>
<dbReference type="GO" id="GO:0015417">
    <property type="term" value="F:ABC-type polyamine transporter activity"/>
    <property type="evidence" value="ECO:0007669"/>
    <property type="project" value="UniProtKB-EC"/>
</dbReference>
<reference evidence="10" key="1">
    <citation type="journal article" date="2014" name="Int. J. Syst. Evol. Microbiol.">
        <title>Complete genome sequence of Corynebacterium casei LMG S-19264T (=DSM 44701T), isolated from a smear-ripened cheese.</title>
        <authorList>
            <consortium name="US DOE Joint Genome Institute (JGI-PGF)"/>
            <person name="Walter F."/>
            <person name="Albersmeier A."/>
            <person name="Kalinowski J."/>
            <person name="Ruckert C."/>
        </authorList>
    </citation>
    <scope>NUCLEOTIDE SEQUENCE</scope>
    <source>
        <strain evidence="10">CGMCC 4.7308</strain>
    </source>
</reference>
<evidence type="ECO:0000256" key="6">
    <source>
        <dbReference type="ARBA" id="ARBA00023136"/>
    </source>
</evidence>
<dbReference type="Pfam" id="PF00005">
    <property type="entry name" value="ABC_tran"/>
    <property type="match status" value="1"/>
</dbReference>
<comment type="subunit">
    <text evidence="7">The complex is composed of two ATP-binding proteins (PotA), two transmembrane proteins (PotB and PotC) and a solute-binding protein (PotD).</text>
</comment>
<feature type="region of interest" description="Disordered" evidence="8">
    <location>
        <begin position="1"/>
        <end position="25"/>
    </location>
</feature>
<evidence type="ECO:0000259" key="9">
    <source>
        <dbReference type="PROSITE" id="PS50893"/>
    </source>
</evidence>
<dbReference type="PROSITE" id="PS50893">
    <property type="entry name" value="ABC_TRANSPORTER_2"/>
    <property type="match status" value="1"/>
</dbReference>
<dbReference type="InterPro" id="IPR013611">
    <property type="entry name" value="Transp-assoc_OB_typ2"/>
</dbReference>
<dbReference type="PANTHER" id="PTHR42781:SF4">
    <property type="entry name" value="SPERMIDINE_PUTRESCINE IMPORT ATP-BINDING PROTEIN POTA"/>
    <property type="match status" value="1"/>
</dbReference>
<dbReference type="Gene3D" id="2.40.50.100">
    <property type="match status" value="1"/>
</dbReference>
<evidence type="ECO:0000256" key="5">
    <source>
        <dbReference type="ARBA" id="ARBA00022967"/>
    </source>
</evidence>
<protein>
    <recommendedName>
        <fullName evidence="7">Spermidine/putrescine import ATP-binding protein PotA</fullName>
        <ecNumber evidence="7">7.6.2.11</ecNumber>
    </recommendedName>
</protein>
<comment type="catalytic activity">
    <reaction evidence="7">
        <text>ATP + H2O + polyamine-[polyamine-binding protein]Side 1 = ADP + phosphate + polyamineSide 2 + [polyamine-binding protein]Side 1.</text>
        <dbReference type="EC" id="7.6.2.11"/>
    </reaction>
</comment>
<evidence type="ECO:0000256" key="3">
    <source>
        <dbReference type="ARBA" id="ARBA00022741"/>
    </source>
</evidence>
<evidence type="ECO:0000256" key="1">
    <source>
        <dbReference type="ARBA" id="ARBA00022448"/>
    </source>
</evidence>
<accession>A0A917TBS6</accession>
<dbReference type="SUPFAM" id="SSF52540">
    <property type="entry name" value="P-loop containing nucleoside triphosphate hydrolases"/>
    <property type="match status" value="1"/>
</dbReference>
<sequence>MTGAVRGAVTGPGPATAAVPAPGAGRRVAAAPDGGGGVEIRGLVKAFGATRAVDGIDISVPEGSFFALLGPSGCGKTTTLRMVAGLEEPTAGAIHIGGRDVAGTRPYQRPTNTVFQNYALFPHMTIFENVAFGLRRRKVGDVRRQVMEMLELVELTHLAQRKPAQLSGGQQQRIAVVRALVNRPKVLLLDEPLGALDLKLRRQMQLELKRIQTEVGITFIHVTHDQEEAMTMADTIAVMNLGRVEQLGAPVELYENPRTAFVAGFLGQSNLLAARVVARHGDVVELSAEGNRILMPAARLSVPGPDVEVGVRPEKVHLGDLGVAEEGWNRIDGTVVDASFIGVSTQYLVRTRQDEELTVFTQNLSTHLRRVGEQVTLSWRPEHTFGLETGAWERATAAETAS</sequence>
<dbReference type="PROSITE" id="PS00211">
    <property type="entry name" value="ABC_TRANSPORTER_1"/>
    <property type="match status" value="1"/>
</dbReference>
<keyword evidence="5 7" id="KW-1278">Translocase</keyword>
<evidence type="ECO:0000256" key="4">
    <source>
        <dbReference type="ARBA" id="ARBA00022840"/>
    </source>
</evidence>
<dbReference type="EMBL" id="BMNA01000016">
    <property type="protein sequence ID" value="GGM16470.1"/>
    <property type="molecule type" value="Genomic_DNA"/>
</dbReference>
<evidence type="ECO:0000256" key="8">
    <source>
        <dbReference type="SAM" id="MobiDB-lite"/>
    </source>
</evidence>
<name>A0A917TBS6_9ACTN</name>
<dbReference type="GO" id="GO:0005524">
    <property type="term" value="F:ATP binding"/>
    <property type="evidence" value="ECO:0007669"/>
    <property type="project" value="UniProtKB-KW"/>
</dbReference>
<dbReference type="EC" id="7.6.2.11" evidence="7"/>
<dbReference type="InterPro" id="IPR003593">
    <property type="entry name" value="AAA+_ATPase"/>
</dbReference>
<keyword evidence="6 7" id="KW-0472">Membrane</keyword>
<organism evidence="10 11">
    <name type="scientific">Nakamurella endophytica</name>
    <dbReference type="NCBI Taxonomy" id="1748367"/>
    <lineage>
        <taxon>Bacteria</taxon>
        <taxon>Bacillati</taxon>
        <taxon>Actinomycetota</taxon>
        <taxon>Actinomycetes</taxon>
        <taxon>Nakamurellales</taxon>
        <taxon>Nakamurellaceae</taxon>
        <taxon>Nakamurella</taxon>
    </lineage>
</organism>
<reference evidence="10" key="2">
    <citation type="submission" date="2020-09" db="EMBL/GenBank/DDBJ databases">
        <authorList>
            <person name="Sun Q."/>
            <person name="Zhou Y."/>
        </authorList>
    </citation>
    <scope>NUCLEOTIDE SEQUENCE</scope>
    <source>
        <strain evidence="10">CGMCC 4.7308</strain>
    </source>
</reference>
<evidence type="ECO:0000313" key="10">
    <source>
        <dbReference type="EMBL" id="GGM16470.1"/>
    </source>
</evidence>
<dbReference type="SUPFAM" id="SSF50331">
    <property type="entry name" value="MOP-like"/>
    <property type="match status" value="1"/>
</dbReference>
<comment type="caution">
    <text evidence="10">The sequence shown here is derived from an EMBL/GenBank/DDBJ whole genome shotgun (WGS) entry which is preliminary data.</text>
</comment>
<dbReference type="SMART" id="SM00382">
    <property type="entry name" value="AAA"/>
    <property type="match status" value="1"/>
</dbReference>
<dbReference type="NCBIfam" id="TIGR01187">
    <property type="entry name" value="potA"/>
    <property type="match status" value="1"/>
</dbReference>
<keyword evidence="11" id="KW-1185">Reference proteome</keyword>
<dbReference type="PANTHER" id="PTHR42781">
    <property type="entry name" value="SPERMIDINE/PUTRESCINE IMPORT ATP-BINDING PROTEIN POTA"/>
    <property type="match status" value="1"/>
</dbReference>
<evidence type="ECO:0000256" key="7">
    <source>
        <dbReference type="RuleBase" id="RU364083"/>
    </source>
</evidence>
<dbReference type="InterPro" id="IPR008995">
    <property type="entry name" value="Mo/tungstate-bd_C_term_dom"/>
</dbReference>
<proteinExistence type="inferred from homology"/>
<dbReference type="GO" id="GO:0043190">
    <property type="term" value="C:ATP-binding cassette (ABC) transporter complex"/>
    <property type="evidence" value="ECO:0007669"/>
    <property type="project" value="InterPro"/>
</dbReference>
<gene>
    <name evidence="7" type="primary">potA</name>
    <name evidence="10" type="ORF">GCM10011594_40710</name>
</gene>
<keyword evidence="2 7" id="KW-1003">Cell membrane</keyword>
<dbReference type="Proteomes" id="UP000655208">
    <property type="component" value="Unassembled WGS sequence"/>
</dbReference>
<keyword evidence="3 7" id="KW-0547">Nucleotide-binding</keyword>
<feature type="compositionally biased region" description="Low complexity" evidence="8">
    <location>
        <begin position="7"/>
        <end position="25"/>
    </location>
</feature>
<feature type="domain" description="ABC transporter" evidence="9">
    <location>
        <begin position="38"/>
        <end position="266"/>
    </location>
</feature>
<keyword evidence="1 7" id="KW-0813">Transport</keyword>
<comment type="similarity">
    <text evidence="7">Belongs to the ABC transporter superfamily. Spermidine/putrescine importer (TC 3.A.1.11.1) family.</text>
</comment>
<dbReference type="InterPro" id="IPR005893">
    <property type="entry name" value="PotA-like"/>
</dbReference>